<evidence type="ECO:0000313" key="1">
    <source>
        <dbReference type="EMBL" id="CAI2196666.1"/>
    </source>
</evidence>
<dbReference type="AlphaFoldDB" id="A0A9W4T7Z0"/>
<comment type="caution">
    <text evidence="1">The sequence shown here is derived from an EMBL/GenBank/DDBJ whole genome shotgun (WGS) entry which is preliminary data.</text>
</comment>
<sequence length="59" mass="7004">IVKSFKIEHIKAFPFWGYHTEKKSYSQIYTNSTGERKKTIQAIQENNFETASDDLYSFH</sequence>
<proteinExistence type="predicted"/>
<dbReference type="OrthoDB" id="2389039at2759"/>
<evidence type="ECO:0000313" key="2">
    <source>
        <dbReference type="Proteomes" id="UP001153678"/>
    </source>
</evidence>
<organism evidence="1 2">
    <name type="scientific">Funneliformis geosporum</name>
    <dbReference type="NCBI Taxonomy" id="1117311"/>
    <lineage>
        <taxon>Eukaryota</taxon>
        <taxon>Fungi</taxon>
        <taxon>Fungi incertae sedis</taxon>
        <taxon>Mucoromycota</taxon>
        <taxon>Glomeromycotina</taxon>
        <taxon>Glomeromycetes</taxon>
        <taxon>Glomerales</taxon>
        <taxon>Glomeraceae</taxon>
        <taxon>Funneliformis</taxon>
    </lineage>
</organism>
<name>A0A9W4T7Z0_9GLOM</name>
<protein>
    <submittedName>
        <fullName evidence="1">8991_t:CDS:1</fullName>
    </submittedName>
</protein>
<keyword evidence="2" id="KW-1185">Reference proteome</keyword>
<dbReference type="Proteomes" id="UP001153678">
    <property type="component" value="Unassembled WGS sequence"/>
</dbReference>
<reference evidence="1" key="1">
    <citation type="submission" date="2022-08" db="EMBL/GenBank/DDBJ databases">
        <authorList>
            <person name="Kallberg Y."/>
            <person name="Tangrot J."/>
            <person name="Rosling A."/>
        </authorList>
    </citation>
    <scope>NUCLEOTIDE SEQUENCE</scope>
    <source>
        <strain evidence="1">Wild A</strain>
    </source>
</reference>
<feature type="non-terminal residue" evidence="1">
    <location>
        <position position="1"/>
    </location>
</feature>
<dbReference type="EMBL" id="CAMKVN010014676">
    <property type="protein sequence ID" value="CAI2196666.1"/>
    <property type="molecule type" value="Genomic_DNA"/>
</dbReference>
<accession>A0A9W4T7Z0</accession>
<gene>
    <name evidence="1" type="ORF">FWILDA_LOCUS17693</name>
</gene>